<organism evidence="5 6">
    <name type="scientific">Acidithiobacillus marinus</name>
    <dbReference type="NCBI Taxonomy" id="187490"/>
    <lineage>
        <taxon>Bacteria</taxon>
        <taxon>Pseudomonadati</taxon>
        <taxon>Pseudomonadota</taxon>
        <taxon>Acidithiobacillia</taxon>
        <taxon>Acidithiobacillales</taxon>
        <taxon>Acidithiobacillaceae</taxon>
        <taxon>Acidithiobacillus</taxon>
    </lineage>
</organism>
<sequence length="238" mass="26028">MNILEVENLGKKFVLHLRGGWHLPVLQGVAFTVAAGECVAITGTSGSGKSSLLRTLYGNYRSDSGTARLRTEQGMVDILQSSPQQILALRRHVMAYASQFLRVIPRVSTLEIVAQPLMEQGLDQQMAGERAAAMLSALNLPRHLHPLPPATFSGGEQQRVNLARTFVGQHPLVMLDEPTASLDGDNAAVVQKLIMEAKHSGRAVLAVFHDPAMVRQVADRQYFIPSLSEHSHENPELQ</sequence>
<dbReference type="FunCoup" id="A0A2I1DMR6">
    <property type="interactions" value="51"/>
</dbReference>
<dbReference type="InterPro" id="IPR027417">
    <property type="entry name" value="P-loop_NTPase"/>
</dbReference>
<accession>A0A2I1DMR6</accession>
<dbReference type="InterPro" id="IPR003593">
    <property type="entry name" value="AAA+_ATPase"/>
</dbReference>
<name>A0A2I1DMR6_9PROT</name>
<dbReference type="Proteomes" id="UP000234329">
    <property type="component" value="Unassembled WGS sequence"/>
</dbReference>
<comment type="caution">
    <text evidence="5">The sequence shown here is derived from an EMBL/GenBank/DDBJ whole genome shotgun (WGS) entry which is preliminary data.</text>
</comment>
<dbReference type="InterPro" id="IPR017871">
    <property type="entry name" value="ABC_transporter-like_CS"/>
</dbReference>
<dbReference type="RefSeq" id="WP_101537479.1">
    <property type="nucleotide sequence ID" value="NZ_MXAV01000024.1"/>
</dbReference>
<evidence type="ECO:0000259" key="4">
    <source>
        <dbReference type="PROSITE" id="PS50893"/>
    </source>
</evidence>
<dbReference type="OrthoDB" id="9802264at2"/>
<keyword evidence="5" id="KW-0456">Lyase</keyword>
<dbReference type="EMBL" id="MXAV01000024">
    <property type="protein sequence ID" value="PKY11152.1"/>
    <property type="molecule type" value="Genomic_DNA"/>
</dbReference>
<comment type="similarity">
    <text evidence="1">Belongs to the ABC transporter superfamily.</text>
</comment>
<dbReference type="InterPro" id="IPR003439">
    <property type="entry name" value="ABC_transporter-like_ATP-bd"/>
</dbReference>
<dbReference type="SUPFAM" id="SSF52540">
    <property type="entry name" value="P-loop containing nucleoside triphosphate hydrolases"/>
    <property type="match status" value="1"/>
</dbReference>
<keyword evidence="2" id="KW-0547">Nucleotide-binding</keyword>
<dbReference type="InParanoid" id="A0A2I1DMR6"/>
<dbReference type="PROSITE" id="PS50893">
    <property type="entry name" value="ABC_TRANSPORTER_2"/>
    <property type="match status" value="1"/>
</dbReference>
<keyword evidence="3" id="KW-0067">ATP-binding</keyword>
<gene>
    <name evidence="5" type="ORF">B1757_06095</name>
</gene>
<evidence type="ECO:0000256" key="2">
    <source>
        <dbReference type="ARBA" id="ARBA00022741"/>
    </source>
</evidence>
<protein>
    <submittedName>
        <fullName evidence="5">Phosphonate C-P lyase system protein PhnL</fullName>
    </submittedName>
</protein>
<proteinExistence type="inferred from homology"/>
<evidence type="ECO:0000313" key="5">
    <source>
        <dbReference type="EMBL" id="PKY11152.1"/>
    </source>
</evidence>
<keyword evidence="6" id="KW-1185">Reference proteome</keyword>
<evidence type="ECO:0000256" key="1">
    <source>
        <dbReference type="ARBA" id="ARBA00005417"/>
    </source>
</evidence>
<dbReference type="PANTHER" id="PTHR42798:SF7">
    <property type="entry name" value="ALPHA-D-RIBOSE 1-METHYLPHOSPHONATE 5-TRIPHOSPHATE SYNTHASE SUBUNIT PHNL"/>
    <property type="match status" value="1"/>
</dbReference>
<dbReference type="GO" id="GO:0016887">
    <property type="term" value="F:ATP hydrolysis activity"/>
    <property type="evidence" value="ECO:0007669"/>
    <property type="project" value="InterPro"/>
</dbReference>
<evidence type="ECO:0000313" key="6">
    <source>
        <dbReference type="Proteomes" id="UP000234329"/>
    </source>
</evidence>
<dbReference type="SMART" id="SM00382">
    <property type="entry name" value="AAA"/>
    <property type="match status" value="1"/>
</dbReference>
<reference evidence="5 6" key="1">
    <citation type="submission" date="2017-03" db="EMBL/GenBank/DDBJ databases">
        <title>Draft genime sequence of the acidophilic sulfur-oxidizing bacterium Acidithiobacillus sp. SH, isolated from seawater.</title>
        <authorList>
            <person name="Sharmin S."/>
            <person name="Tokuhisa M."/>
            <person name="Kanao T."/>
            <person name="Kamimura K."/>
        </authorList>
    </citation>
    <scope>NUCLEOTIDE SEQUENCE [LARGE SCALE GENOMIC DNA]</scope>
    <source>
        <strain evidence="5 6">SH</strain>
    </source>
</reference>
<dbReference type="NCBIfam" id="TIGR02324">
    <property type="entry name" value="CP_lyasePhnL"/>
    <property type="match status" value="1"/>
</dbReference>
<dbReference type="InterPro" id="IPR012701">
    <property type="entry name" value="CP_lyase_PhnL"/>
</dbReference>
<dbReference type="GO" id="GO:0005524">
    <property type="term" value="F:ATP binding"/>
    <property type="evidence" value="ECO:0007669"/>
    <property type="project" value="UniProtKB-KW"/>
</dbReference>
<dbReference type="PROSITE" id="PS00211">
    <property type="entry name" value="ABC_TRANSPORTER_1"/>
    <property type="match status" value="1"/>
</dbReference>
<dbReference type="Gene3D" id="3.40.50.300">
    <property type="entry name" value="P-loop containing nucleotide triphosphate hydrolases"/>
    <property type="match status" value="1"/>
</dbReference>
<dbReference type="AlphaFoldDB" id="A0A2I1DMR6"/>
<dbReference type="Pfam" id="PF00005">
    <property type="entry name" value="ABC_tran"/>
    <property type="match status" value="1"/>
</dbReference>
<dbReference type="PANTHER" id="PTHR42798">
    <property type="entry name" value="LIPOPROTEIN-RELEASING SYSTEM ATP-BINDING PROTEIN LOLD"/>
    <property type="match status" value="1"/>
</dbReference>
<feature type="domain" description="ABC transporter" evidence="4">
    <location>
        <begin position="4"/>
        <end position="237"/>
    </location>
</feature>
<dbReference type="GO" id="GO:0016829">
    <property type="term" value="F:lyase activity"/>
    <property type="evidence" value="ECO:0007669"/>
    <property type="project" value="UniProtKB-KW"/>
</dbReference>
<evidence type="ECO:0000256" key="3">
    <source>
        <dbReference type="ARBA" id="ARBA00022840"/>
    </source>
</evidence>